<gene>
    <name evidence="1" type="ORF">M124_0716</name>
</gene>
<reference evidence="1 2" key="1">
    <citation type="submission" date="2014-02" db="EMBL/GenBank/DDBJ databases">
        <authorList>
            <person name="Sears C."/>
            <person name="Carroll K."/>
            <person name="Sack B.R."/>
            <person name="Qadri F."/>
            <person name="Myers L.L."/>
            <person name="Chung G.-T."/>
            <person name="Escheverria P."/>
            <person name="Fraser C.M."/>
            <person name="Sadzewicz L."/>
            <person name="Shefchek K.A."/>
            <person name="Tallon L."/>
            <person name="Das S.P."/>
            <person name="Daugherty S."/>
            <person name="Mongodin E.F."/>
        </authorList>
    </citation>
    <scope>NUCLEOTIDE SEQUENCE [LARGE SCALE GENOMIC DNA]</scope>
    <source>
        <strain evidence="2">3988T(B)14</strain>
    </source>
</reference>
<evidence type="ECO:0000313" key="2">
    <source>
        <dbReference type="Proteomes" id="UP000020529"/>
    </source>
</evidence>
<dbReference type="Proteomes" id="UP000020529">
    <property type="component" value="Unassembled WGS sequence"/>
</dbReference>
<organism evidence="1 2">
    <name type="scientific">Bacteroides fragilis str. 3988T(B)14</name>
    <dbReference type="NCBI Taxonomy" id="1339315"/>
    <lineage>
        <taxon>Bacteria</taxon>
        <taxon>Pseudomonadati</taxon>
        <taxon>Bacteroidota</taxon>
        <taxon>Bacteroidia</taxon>
        <taxon>Bacteroidales</taxon>
        <taxon>Bacteroidaceae</taxon>
        <taxon>Bacteroides</taxon>
    </lineage>
</organism>
<accession>A0A015STH3</accession>
<dbReference type="EMBL" id="JGCY01000237">
    <property type="protein sequence ID" value="EXY75484.1"/>
    <property type="molecule type" value="Genomic_DNA"/>
</dbReference>
<protein>
    <submittedName>
        <fullName evidence="1">Uncharacterized protein</fullName>
    </submittedName>
</protein>
<evidence type="ECO:0000313" key="1">
    <source>
        <dbReference type="EMBL" id="EXY75484.1"/>
    </source>
</evidence>
<comment type="caution">
    <text evidence="1">The sequence shown here is derived from an EMBL/GenBank/DDBJ whole genome shotgun (WGS) entry which is preliminary data.</text>
</comment>
<proteinExistence type="predicted"/>
<name>A0A015STH3_BACFG</name>
<dbReference type="AlphaFoldDB" id="A0A015STH3"/>
<sequence>MFCLQRTSLLNTKHFFFANKKKHPENRINNVNERGDHNL</sequence>